<gene>
    <name evidence="3" type="ORF">BDB_mp60682</name>
</gene>
<proteinExistence type="predicted"/>
<dbReference type="Pfam" id="PF00816">
    <property type="entry name" value="Histone_HNS"/>
    <property type="match status" value="1"/>
</dbReference>
<evidence type="ECO:0000256" key="1">
    <source>
        <dbReference type="SAM" id="MobiDB-lite"/>
    </source>
</evidence>
<dbReference type="InterPro" id="IPR037150">
    <property type="entry name" value="H-NS_C_dom_sf"/>
</dbReference>
<feature type="region of interest" description="Disordered" evidence="1">
    <location>
        <begin position="1"/>
        <end position="44"/>
    </location>
</feature>
<organism evidence="3">
    <name type="scientific">blood disease bacterium R229</name>
    <dbReference type="NCBI Taxonomy" id="741978"/>
    <lineage>
        <taxon>Bacteria</taxon>
        <taxon>Pseudomonadati</taxon>
        <taxon>Pseudomonadota</taxon>
        <taxon>Betaproteobacteria</taxon>
        <taxon>Burkholderiales</taxon>
        <taxon>Burkholderiaceae</taxon>
        <taxon>Ralstonia</taxon>
        <taxon>Ralstonia solanacearum species complex</taxon>
    </lineage>
</organism>
<sequence>MYVFCQRDSPLAVQSPSPGRRPRQTLQAYDTHDTKEGQQPDPGREAAIDWIQEQMETYGLTVEDLQALGCFDAPPKPAAPVYMNAAGQVWDGTGEMPDWLKRAVNAGQSIEHFRVN</sequence>
<feature type="domain" description="DNA-binding protein H-NS-like C-terminal" evidence="2">
    <location>
        <begin position="81"/>
        <end position="115"/>
    </location>
</feature>
<name>G2ZWV1_9RALS</name>
<dbReference type="SUPFAM" id="SSF81273">
    <property type="entry name" value="H-NS histone-like proteins"/>
    <property type="match status" value="1"/>
</dbReference>
<dbReference type="EMBL" id="FR854082">
    <property type="protein sequence ID" value="CCA83511.1"/>
    <property type="molecule type" value="Genomic_DNA"/>
</dbReference>
<protein>
    <recommendedName>
        <fullName evidence="2">DNA-binding protein H-NS-like C-terminal domain-containing protein</fullName>
    </recommendedName>
</protein>
<dbReference type="GO" id="GO:0003677">
    <property type="term" value="F:DNA binding"/>
    <property type="evidence" value="ECO:0007669"/>
    <property type="project" value="InterPro"/>
</dbReference>
<dbReference type="Gene3D" id="4.10.430.10">
    <property type="entry name" value="Histone-like protein H-NS, C-terminal domain"/>
    <property type="match status" value="1"/>
</dbReference>
<evidence type="ECO:0000313" key="3">
    <source>
        <dbReference type="EMBL" id="CCA83511.1"/>
    </source>
</evidence>
<evidence type="ECO:0000259" key="2">
    <source>
        <dbReference type="Pfam" id="PF00816"/>
    </source>
</evidence>
<dbReference type="AlphaFoldDB" id="G2ZWV1"/>
<feature type="compositionally biased region" description="Basic and acidic residues" evidence="1">
    <location>
        <begin position="30"/>
        <end position="44"/>
    </location>
</feature>
<dbReference type="InterPro" id="IPR027444">
    <property type="entry name" value="H-NS_C_dom"/>
</dbReference>
<reference evidence="3" key="2">
    <citation type="submission" date="2011-04" db="EMBL/GenBank/DDBJ databases">
        <authorList>
            <person name="Genoscope - CEA"/>
        </authorList>
    </citation>
    <scope>NUCLEOTIDE SEQUENCE</scope>
    <source>
        <strain evidence="3">R229</strain>
    </source>
</reference>
<reference evidence="3" key="1">
    <citation type="journal article" date="2011" name="PLoS ONE">
        <title>Ralstonia syzygii, the Blood Disease Bacterium and some Asian R. solanacearum strains form a single genomic species despite divergent lifestyles.</title>
        <authorList>
            <person name="Remenant B."/>
            <person name="de Cambiaire J.C."/>
            <person name="Cellier G."/>
            <person name="Jacobs J.M."/>
            <person name="Mangenot S."/>
            <person name="Barbe V."/>
            <person name="Lajus A."/>
            <person name="Vallenet D."/>
            <person name="Medigue C."/>
            <person name="Fegan M."/>
            <person name="Allen C."/>
            <person name="Prior P."/>
        </authorList>
    </citation>
    <scope>NUCLEOTIDE SEQUENCE</scope>
    <source>
        <strain evidence="3">R229</strain>
    </source>
</reference>
<accession>G2ZWV1</accession>